<dbReference type="PROSITE" id="PS51704">
    <property type="entry name" value="GP_PDE"/>
    <property type="match status" value="1"/>
</dbReference>
<keyword evidence="3" id="KW-1185">Reference proteome</keyword>
<dbReference type="Gene3D" id="3.20.20.190">
    <property type="entry name" value="Phosphatidylinositol (PI) phosphodiesterase"/>
    <property type="match status" value="1"/>
</dbReference>
<evidence type="ECO:0000259" key="1">
    <source>
        <dbReference type="PROSITE" id="PS51704"/>
    </source>
</evidence>
<protein>
    <submittedName>
        <fullName evidence="2">Glycerophosphoryl diester phosphodiesterase</fullName>
    </submittedName>
</protein>
<evidence type="ECO:0000313" key="3">
    <source>
        <dbReference type="Proteomes" id="UP000192940"/>
    </source>
</evidence>
<name>A0A1X7H2J9_9BACL</name>
<dbReference type="SUPFAM" id="SSF51695">
    <property type="entry name" value="PLC-like phosphodiesterases"/>
    <property type="match status" value="1"/>
</dbReference>
<sequence>MNNLCVAHRGFSAKAPENTHAAIKMAMNEPFVNWMEIDVQLTRDGVPIVIHDYSVDRTTSGKGKVKDLTWQEIRRMDAGVWKGREFQGEQVPSLDEVLQLVKGRLKLNIELKTSGDMYPGLEEAVLDRIHAHGMISEIVLTSFEPKSLLRAKKIDPEVQVGLIIDAHPRDLLSRLKKIGCSFLSIGYSHLDAAFADELIRNGITPMAWTVDDKRSMASLAKMSPEIMICTNRPDTWGQLFLNKIAPRIPFWRRKWRGWF</sequence>
<gene>
    <name evidence="2" type="ORF">SAMN05661091_1546</name>
</gene>
<dbReference type="STRING" id="1313296.SAMN05661091_1546"/>
<dbReference type="InterPro" id="IPR030395">
    <property type="entry name" value="GP_PDE_dom"/>
</dbReference>
<dbReference type="Proteomes" id="UP000192940">
    <property type="component" value="Chromosome I"/>
</dbReference>
<evidence type="ECO:0000313" key="2">
    <source>
        <dbReference type="EMBL" id="SMF78320.1"/>
    </source>
</evidence>
<accession>A0A1X7H2J9</accession>
<organism evidence="2 3">
    <name type="scientific">Paenibacillus uliginis N3/975</name>
    <dbReference type="NCBI Taxonomy" id="1313296"/>
    <lineage>
        <taxon>Bacteria</taxon>
        <taxon>Bacillati</taxon>
        <taxon>Bacillota</taxon>
        <taxon>Bacilli</taxon>
        <taxon>Bacillales</taxon>
        <taxon>Paenibacillaceae</taxon>
        <taxon>Paenibacillus</taxon>
    </lineage>
</organism>
<dbReference type="GO" id="GO:0008081">
    <property type="term" value="F:phosphoric diester hydrolase activity"/>
    <property type="evidence" value="ECO:0007669"/>
    <property type="project" value="InterPro"/>
</dbReference>
<dbReference type="AlphaFoldDB" id="A0A1X7H2J9"/>
<feature type="domain" description="GP-PDE" evidence="1">
    <location>
        <begin position="3"/>
        <end position="240"/>
    </location>
</feature>
<dbReference type="Pfam" id="PF03009">
    <property type="entry name" value="GDPD"/>
    <property type="match status" value="1"/>
</dbReference>
<dbReference type="PANTHER" id="PTHR46211">
    <property type="entry name" value="GLYCEROPHOSPHORYL DIESTER PHOSPHODIESTERASE"/>
    <property type="match status" value="1"/>
</dbReference>
<proteinExistence type="predicted"/>
<dbReference type="PANTHER" id="PTHR46211:SF1">
    <property type="entry name" value="GLYCEROPHOSPHODIESTER PHOSPHODIESTERASE, CYTOPLASMIC"/>
    <property type="match status" value="1"/>
</dbReference>
<dbReference type="GO" id="GO:0006629">
    <property type="term" value="P:lipid metabolic process"/>
    <property type="evidence" value="ECO:0007669"/>
    <property type="project" value="InterPro"/>
</dbReference>
<dbReference type="RefSeq" id="WP_208918467.1">
    <property type="nucleotide sequence ID" value="NZ_LT840184.1"/>
</dbReference>
<dbReference type="InterPro" id="IPR017946">
    <property type="entry name" value="PLC-like_Pdiesterase_TIM-brl"/>
</dbReference>
<reference evidence="2 3" key="1">
    <citation type="submission" date="2017-04" db="EMBL/GenBank/DDBJ databases">
        <authorList>
            <person name="Afonso C.L."/>
            <person name="Miller P.J."/>
            <person name="Scott M.A."/>
            <person name="Spackman E."/>
            <person name="Goraichik I."/>
            <person name="Dimitrov K.M."/>
            <person name="Suarez D.L."/>
            <person name="Swayne D.E."/>
        </authorList>
    </citation>
    <scope>NUCLEOTIDE SEQUENCE [LARGE SCALE GENOMIC DNA]</scope>
    <source>
        <strain evidence="2 3">N3/975</strain>
    </source>
</reference>
<dbReference type="EMBL" id="LT840184">
    <property type="protein sequence ID" value="SMF78320.1"/>
    <property type="molecule type" value="Genomic_DNA"/>
</dbReference>